<dbReference type="PANTHER" id="PTHR48090">
    <property type="entry name" value="UNDECAPRENYL-PHOSPHATE 4-DEOXY-4-FORMAMIDO-L-ARABINOSE TRANSFERASE-RELATED"/>
    <property type="match status" value="1"/>
</dbReference>
<dbReference type="Proteomes" id="UP000031666">
    <property type="component" value="Unassembled WGS sequence"/>
</dbReference>
<feature type="transmembrane region" description="Helical" evidence="1">
    <location>
        <begin position="166"/>
        <end position="186"/>
    </location>
</feature>
<dbReference type="EMBL" id="BBSC01000009">
    <property type="protein sequence ID" value="GAM77584.1"/>
    <property type="molecule type" value="Genomic_DNA"/>
</dbReference>
<dbReference type="AlphaFoldDB" id="A0A0B8QTS5"/>
<keyword evidence="1" id="KW-0812">Transmembrane</keyword>
<proteinExistence type="predicted"/>
<evidence type="ECO:0000256" key="1">
    <source>
        <dbReference type="SAM" id="Phobius"/>
    </source>
</evidence>
<comment type="caution">
    <text evidence="2">The sequence shown here is derived from an EMBL/GenBank/DDBJ whole genome shotgun (WGS) entry which is preliminary data.</text>
</comment>
<reference evidence="2 3" key="2">
    <citation type="submission" date="2015-01" db="EMBL/GenBank/DDBJ databases">
        <authorList>
            <consortium name="NBRP consortium"/>
            <person name="Sawabe T."/>
            <person name="Meirelles P."/>
            <person name="Feng G."/>
            <person name="Sayaka M."/>
            <person name="Hattori M."/>
            <person name="Ohkuma M."/>
        </authorList>
    </citation>
    <scope>NUCLEOTIDE SEQUENCE [LARGE SCALE GENOMIC DNA]</scope>
    <source>
        <strain evidence="3">JCM 19241</strain>
    </source>
</reference>
<evidence type="ECO:0000313" key="2">
    <source>
        <dbReference type="EMBL" id="GAM77584.1"/>
    </source>
</evidence>
<reference evidence="2 3" key="1">
    <citation type="submission" date="2015-01" db="EMBL/GenBank/DDBJ databases">
        <title>Vibrio sp. C94 JCM 19241 whole genome shotgun sequence.</title>
        <authorList>
            <person name="Sawabe T."/>
            <person name="Meirelles P."/>
            <person name="Feng G."/>
            <person name="Sayaka M."/>
            <person name="Hattori M."/>
            <person name="Ohkuma M."/>
        </authorList>
    </citation>
    <scope>NUCLEOTIDE SEQUENCE [LARGE SCALE GENOMIC DNA]</scope>
    <source>
        <strain evidence="3">JCM 19241</strain>
    </source>
</reference>
<dbReference type="InterPro" id="IPR050256">
    <property type="entry name" value="Glycosyltransferase_2"/>
</dbReference>
<keyword evidence="1" id="KW-0472">Membrane</keyword>
<evidence type="ECO:0000313" key="3">
    <source>
        <dbReference type="Proteomes" id="UP000031666"/>
    </source>
</evidence>
<dbReference type="PANTHER" id="PTHR48090:SF7">
    <property type="entry name" value="RFBJ PROTEIN"/>
    <property type="match status" value="1"/>
</dbReference>
<protein>
    <submittedName>
        <fullName evidence="2">Dolichol-p-glucose synthetase</fullName>
    </submittedName>
</protein>
<organism evidence="2 3">
    <name type="scientific">Vibrio ishigakensis</name>
    <dbReference type="NCBI Taxonomy" id="1481914"/>
    <lineage>
        <taxon>Bacteria</taxon>
        <taxon>Pseudomonadati</taxon>
        <taxon>Pseudomonadota</taxon>
        <taxon>Gammaproteobacteria</taxon>
        <taxon>Vibrionales</taxon>
        <taxon>Vibrionaceae</taxon>
        <taxon>Vibrio</taxon>
    </lineage>
</organism>
<name>A0A0B8QTS5_9VIBR</name>
<accession>A0A0B8QTS5</accession>
<sequence length="218" mass="24506">MNSLRAGNELVMGNRFEGGIADGAMPFLHKYLGNPILSFLGRLFFNIPCKDFHCGLRGFERQKALSLNLHTTGMEFASEMVVKSALKGLKIDEVPTTLSPDGRTGAPHLNTWRDGWRHLCFLLLYTPKWLFFYPSLFLFMFGLVLTSGLFFDGVTIGNVEFSNNTFYAGCLSLLISIQAMTMGSIVRKYAHKKGFLPKHNYTFLDRVSLEHSALLPLP</sequence>
<keyword evidence="1" id="KW-1133">Transmembrane helix</keyword>
<dbReference type="STRING" id="1481914.JCM19241_4707"/>
<feature type="transmembrane region" description="Helical" evidence="1">
    <location>
        <begin position="130"/>
        <end position="151"/>
    </location>
</feature>
<gene>
    <name evidence="2" type="ORF">JCM19241_4707</name>
</gene>